<dbReference type="Pfam" id="PF13503">
    <property type="entry name" value="DUF4123"/>
    <property type="match status" value="1"/>
</dbReference>
<dbReference type="Proteomes" id="UP000292302">
    <property type="component" value="Unassembled WGS sequence"/>
</dbReference>
<keyword evidence="3" id="KW-1185">Reference proteome</keyword>
<evidence type="ECO:0000313" key="2">
    <source>
        <dbReference type="EMBL" id="TBU76687.1"/>
    </source>
</evidence>
<organism evidence="2 3">
    <name type="scientific">Phytopseudomonas daroniae</name>
    <dbReference type="NCBI Taxonomy" id="2487519"/>
    <lineage>
        <taxon>Bacteria</taxon>
        <taxon>Pseudomonadati</taxon>
        <taxon>Pseudomonadota</taxon>
        <taxon>Gammaproteobacteria</taxon>
        <taxon>Pseudomonadales</taxon>
        <taxon>Pseudomonadaceae</taxon>
        <taxon>Phytopseudomonas</taxon>
    </lineage>
</organism>
<dbReference type="InterPro" id="IPR025391">
    <property type="entry name" value="DUF4123"/>
</dbReference>
<evidence type="ECO:0000313" key="3">
    <source>
        <dbReference type="Proteomes" id="UP000292302"/>
    </source>
</evidence>
<proteinExistence type="predicted"/>
<feature type="domain" description="DUF4123" evidence="1">
    <location>
        <begin position="6"/>
        <end position="119"/>
    </location>
</feature>
<evidence type="ECO:0000259" key="1">
    <source>
        <dbReference type="Pfam" id="PF13503"/>
    </source>
</evidence>
<dbReference type="RefSeq" id="WP_131180891.1">
    <property type="nucleotide sequence ID" value="NZ_QJUI01000013.1"/>
</dbReference>
<dbReference type="OrthoDB" id="6363308at2"/>
<dbReference type="AlphaFoldDB" id="A0A4Q9QIZ0"/>
<comment type="caution">
    <text evidence="2">The sequence shown here is derived from an EMBL/GenBank/DDBJ whole genome shotgun (WGS) entry which is preliminary data.</text>
</comment>
<protein>
    <recommendedName>
        <fullName evidence="1">DUF4123 domain-containing protein</fullName>
    </recommendedName>
</protein>
<gene>
    <name evidence="2" type="ORF">DNK06_15455</name>
</gene>
<accession>A0A4Q9QIZ0</accession>
<reference evidence="2 3" key="1">
    <citation type="submission" date="2018-06" db="EMBL/GenBank/DDBJ databases">
        <title>Three novel Pseudomonas species isolated from symptomatic oak.</title>
        <authorList>
            <person name="Bueno-Gonzalez V."/>
            <person name="Brady C."/>
        </authorList>
    </citation>
    <scope>NUCLEOTIDE SEQUENCE [LARGE SCALE GENOMIC DNA]</scope>
    <source>
        <strain evidence="2 3">P9A</strain>
    </source>
</reference>
<name>A0A4Q9QIZ0_9GAMM</name>
<dbReference type="EMBL" id="QJUI01000013">
    <property type="protein sequence ID" value="TBU76687.1"/>
    <property type="molecule type" value="Genomic_DNA"/>
</dbReference>
<sequence>MSNNRWLLLEGTEHLLTDVYRMSENPDPSRLYDGTELAAYTDESLLLFSVSANPSLLRAMQDDPETWPGLLITAGCKRDDLLTHLRYILLVRFETERKGVLRYSIPRTASYFFPACAAETHLTWLGPIQSLSWYGGTWQDSANGRAAWQTVENTSAAAWRPTTAIGTLFLDSGQEQALGRQQAESFLYQWWARQRITPFDEARGYLDEGMAAGFFSADALTAYLNLRSAYAHLPPPAELCPGSDTERLHELEQHMILRNSNKERSV</sequence>